<sequence length="73" mass="8242">MSIHRGEIIAILGPSGSGKSTLLRLLNFLEQPTKGKIYFDGTLVEDMPRIETRREVTTVFQNPQLLNRSVKDN</sequence>
<dbReference type="PANTHER" id="PTHR43423">
    <property type="entry name" value="ABC TRANSPORTER I FAMILY MEMBER 17"/>
    <property type="match status" value="1"/>
</dbReference>
<dbReference type="InterPro" id="IPR027417">
    <property type="entry name" value="P-loop_NTPase"/>
</dbReference>
<name>A0A382ZP46_9ZZZZ</name>
<gene>
    <name evidence="2" type="ORF">METZ01_LOCUS449924</name>
</gene>
<proteinExistence type="predicted"/>
<dbReference type="Gene3D" id="3.40.50.300">
    <property type="entry name" value="P-loop containing nucleotide triphosphate hydrolases"/>
    <property type="match status" value="1"/>
</dbReference>
<dbReference type="AlphaFoldDB" id="A0A382ZP46"/>
<dbReference type="SUPFAM" id="SSF52540">
    <property type="entry name" value="P-loop containing nucleoside triphosphate hydrolases"/>
    <property type="match status" value="1"/>
</dbReference>
<accession>A0A382ZP46</accession>
<evidence type="ECO:0000259" key="1">
    <source>
        <dbReference type="Pfam" id="PF00005"/>
    </source>
</evidence>
<dbReference type="Pfam" id="PF00005">
    <property type="entry name" value="ABC_tran"/>
    <property type="match status" value="1"/>
</dbReference>
<protein>
    <recommendedName>
        <fullName evidence="1">ABC transporter domain-containing protein</fullName>
    </recommendedName>
</protein>
<dbReference type="EMBL" id="UINC01185393">
    <property type="protein sequence ID" value="SVD97070.1"/>
    <property type="molecule type" value="Genomic_DNA"/>
</dbReference>
<feature type="non-terminal residue" evidence="2">
    <location>
        <position position="73"/>
    </location>
</feature>
<dbReference type="InterPro" id="IPR003439">
    <property type="entry name" value="ABC_transporter-like_ATP-bd"/>
</dbReference>
<feature type="domain" description="ABC transporter" evidence="1">
    <location>
        <begin position="1"/>
        <end position="72"/>
    </location>
</feature>
<dbReference type="GO" id="GO:0016887">
    <property type="term" value="F:ATP hydrolysis activity"/>
    <property type="evidence" value="ECO:0007669"/>
    <property type="project" value="InterPro"/>
</dbReference>
<evidence type="ECO:0000313" key="2">
    <source>
        <dbReference type="EMBL" id="SVD97070.1"/>
    </source>
</evidence>
<dbReference type="GO" id="GO:0005524">
    <property type="term" value="F:ATP binding"/>
    <property type="evidence" value="ECO:0007669"/>
    <property type="project" value="InterPro"/>
</dbReference>
<organism evidence="2">
    <name type="scientific">marine metagenome</name>
    <dbReference type="NCBI Taxonomy" id="408172"/>
    <lineage>
        <taxon>unclassified sequences</taxon>
        <taxon>metagenomes</taxon>
        <taxon>ecological metagenomes</taxon>
    </lineage>
</organism>
<dbReference type="PANTHER" id="PTHR43423:SF1">
    <property type="entry name" value="ABC TRANSPORTER I FAMILY MEMBER 17"/>
    <property type="match status" value="1"/>
</dbReference>
<reference evidence="2" key="1">
    <citation type="submission" date="2018-05" db="EMBL/GenBank/DDBJ databases">
        <authorList>
            <person name="Lanie J.A."/>
            <person name="Ng W.-L."/>
            <person name="Kazmierczak K.M."/>
            <person name="Andrzejewski T.M."/>
            <person name="Davidsen T.M."/>
            <person name="Wayne K.J."/>
            <person name="Tettelin H."/>
            <person name="Glass J.I."/>
            <person name="Rusch D."/>
            <person name="Podicherti R."/>
            <person name="Tsui H.-C.T."/>
            <person name="Winkler M.E."/>
        </authorList>
    </citation>
    <scope>NUCLEOTIDE SEQUENCE</scope>
</reference>